<feature type="domain" description="TonB-dependent receptor plug" evidence="12">
    <location>
        <begin position="134"/>
        <end position="234"/>
    </location>
</feature>
<comment type="similarity">
    <text evidence="2 9 10">Belongs to the TonB-dependent receptor family.</text>
</comment>
<evidence type="ECO:0000256" key="9">
    <source>
        <dbReference type="PROSITE-ProRule" id="PRU01360"/>
    </source>
</evidence>
<dbReference type="InterPro" id="IPR000531">
    <property type="entry name" value="Beta-barrel_TonB"/>
</dbReference>
<keyword evidence="7 9" id="KW-0472">Membrane</keyword>
<organism evidence="13 14">
    <name type="scientific">Candidatus Obscuribacter phosphatis</name>
    <dbReference type="NCBI Taxonomy" id="1906157"/>
    <lineage>
        <taxon>Bacteria</taxon>
        <taxon>Bacillati</taxon>
        <taxon>Candidatus Melainabacteria</taxon>
        <taxon>Candidatus Obscuribacterales</taxon>
        <taxon>Candidatus Obscuribacteraceae</taxon>
        <taxon>Candidatus Obscuribacter</taxon>
    </lineage>
</organism>
<dbReference type="CDD" id="cd01347">
    <property type="entry name" value="ligand_gated_channel"/>
    <property type="match status" value="1"/>
</dbReference>
<comment type="subcellular location">
    <subcellularLocation>
        <location evidence="1 9">Cell outer membrane</location>
        <topology evidence="1 9">Multi-pass membrane protein</topology>
    </subcellularLocation>
</comment>
<sequence length="793" mass="87334">MDMNNELRGLLPSFGVTFCHIFATAAALYHPPPFHCYPFVVPQRRTIIPIGVASSYKGVGMSRDKRVESLKVRRSQATPVSLALLVLSAQGALADDAVQSKPAVLSEVVVSDMSIDPLGLDQKQRTGSRLDLTPRETPASVTVIDREVFEQRGAQNTQEILRGVPGITSSAAPGSPGALFYRGFSGGSVTQLFNGITVQYDVIAARPVDSWIYDRVEAVGGPSSFLYGAGAVGGSINYITKLANRDGNLTEAKARYGSYNDSQLAAGTNQKLGESNYVRIDVNGTKIDGWSDGTERKAWQAAASWLADLTPQLSSTVALEYQYENVDQPYWGTPVLRPFVGEIGIDNRTRFKNYNSQDGLYKQTVKWGRWILDYRVDDTLRFRNTLYHYDALRDYQNVETYTFNANNSRVVRSNALLQRHDQDLNGNRLEANWNSEIGGLPSNWVAGLDYSVNKQTRYPLSIAGPFGSVNPTNFVTEPFFSLPGMTQTYNPDRTNRVQTLALFAENRTFLTQQLSLLTALRWDNIDLEVTNHRTPTATNPAYFEQRYKPLTGRAGLIYDLTPAANVYVQYSTAADPPAGILTTASFAQVQDFDLTTGRQVEVGSKLSFDEGRGSATLALYDITRKNLAMADPSRPGTTVPVGEQSSRGIELAATWLMTNNFRMSGNWSLVHAQFEEFVENVGGVAVSRAGNRPTNIPKQVGNLWLAYTPIPSLELGGDLRYVSSRYADTANTVSDADYTVLGAYATYTIDKRTRLTARIKNLTDTVYAESFSGSSMVYLGAPRMVDVSIQTAF</sequence>
<dbReference type="PANTHER" id="PTHR32552">
    <property type="entry name" value="FERRICHROME IRON RECEPTOR-RELATED"/>
    <property type="match status" value="1"/>
</dbReference>
<evidence type="ECO:0000256" key="1">
    <source>
        <dbReference type="ARBA" id="ARBA00004571"/>
    </source>
</evidence>
<evidence type="ECO:0000259" key="11">
    <source>
        <dbReference type="Pfam" id="PF00593"/>
    </source>
</evidence>
<dbReference type="GO" id="GO:0015891">
    <property type="term" value="P:siderophore transport"/>
    <property type="evidence" value="ECO:0007669"/>
    <property type="project" value="InterPro"/>
</dbReference>
<name>A0A8J7TLT0_9BACT</name>
<evidence type="ECO:0000313" key="14">
    <source>
        <dbReference type="Proteomes" id="UP000664277"/>
    </source>
</evidence>
<evidence type="ECO:0000256" key="5">
    <source>
        <dbReference type="ARBA" id="ARBA00022692"/>
    </source>
</evidence>
<dbReference type="Gene3D" id="2.40.170.20">
    <property type="entry name" value="TonB-dependent receptor, beta-barrel domain"/>
    <property type="match status" value="1"/>
</dbReference>
<accession>A0A8J7TLT0</accession>
<keyword evidence="6 10" id="KW-0798">TonB box</keyword>
<evidence type="ECO:0000256" key="10">
    <source>
        <dbReference type="RuleBase" id="RU003357"/>
    </source>
</evidence>
<dbReference type="GO" id="GO:0009279">
    <property type="term" value="C:cell outer membrane"/>
    <property type="evidence" value="ECO:0007669"/>
    <property type="project" value="UniProtKB-SubCell"/>
</dbReference>
<dbReference type="AlphaFoldDB" id="A0A8J7TLT0"/>
<evidence type="ECO:0000259" key="12">
    <source>
        <dbReference type="Pfam" id="PF07715"/>
    </source>
</evidence>
<dbReference type="InterPro" id="IPR036942">
    <property type="entry name" value="Beta-barrel_TonB_sf"/>
</dbReference>
<proteinExistence type="inferred from homology"/>
<evidence type="ECO:0000256" key="6">
    <source>
        <dbReference type="ARBA" id="ARBA00023077"/>
    </source>
</evidence>
<dbReference type="PANTHER" id="PTHR32552:SF84">
    <property type="entry name" value="TONB-DEPENDENT RECEPTOR-RELATED"/>
    <property type="match status" value="1"/>
</dbReference>
<dbReference type="InterPro" id="IPR010105">
    <property type="entry name" value="TonB_sidphr_rcpt"/>
</dbReference>
<feature type="domain" description="TonB-dependent receptor-like beta-barrel" evidence="11">
    <location>
        <begin position="313"/>
        <end position="762"/>
    </location>
</feature>
<evidence type="ECO:0000313" key="13">
    <source>
        <dbReference type="EMBL" id="MBN8660954.1"/>
    </source>
</evidence>
<keyword evidence="3 9" id="KW-0813">Transport</keyword>
<dbReference type="GO" id="GO:0015344">
    <property type="term" value="F:siderophore uptake transmembrane transporter activity"/>
    <property type="evidence" value="ECO:0007669"/>
    <property type="project" value="TreeGrafter"/>
</dbReference>
<dbReference type="Pfam" id="PF00593">
    <property type="entry name" value="TonB_dep_Rec_b-barrel"/>
    <property type="match status" value="1"/>
</dbReference>
<keyword evidence="8 9" id="KW-0998">Cell outer membrane</keyword>
<gene>
    <name evidence="13" type="ORF">J0M35_11350</name>
</gene>
<keyword evidence="4 9" id="KW-1134">Transmembrane beta strand</keyword>
<dbReference type="Pfam" id="PF07715">
    <property type="entry name" value="Plug"/>
    <property type="match status" value="1"/>
</dbReference>
<dbReference type="InterPro" id="IPR012910">
    <property type="entry name" value="Plug_dom"/>
</dbReference>
<dbReference type="NCBIfam" id="TIGR01783">
    <property type="entry name" value="TonB-siderophor"/>
    <property type="match status" value="1"/>
</dbReference>
<evidence type="ECO:0000256" key="2">
    <source>
        <dbReference type="ARBA" id="ARBA00009810"/>
    </source>
</evidence>
<evidence type="ECO:0000256" key="8">
    <source>
        <dbReference type="ARBA" id="ARBA00023237"/>
    </source>
</evidence>
<dbReference type="InterPro" id="IPR039426">
    <property type="entry name" value="TonB-dep_rcpt-like"/>
</dbReference>
<dbReference type="EMBL" id="JAFLCK010000015">
    <property type="protein sequence ID" value="MBN8660954.1"/>
    <property type="molecule type" value="Genomic_DNA"/>
</dbReference>
<keyword evidence="13" id="KW-0675">Receptor</keyword>
<protein>
    <submittedName>
        <fullName evidence="13">TonB-dependent siderophore receptor</fullName>
    </submittedName>
</protein>
<evidence type="ECO:0000256" key="4">
    <source>
        <dbReference type="ARBA" id="ARBA00022452"/>
    </source>
</evidence>
<reference evidence="13" key="1">
    <citation type="submission" date="2021-02" db="EMBL/GenBank/DDBJ databases">
        <title>Genome-Resolved Metagenomics of a Microbial Community Performing Photosynthetic Biological Nutrient Removal.</title>
        <authorList>
            <person name="Mcdaniel E.A."/>
        </authorList>
    </citation>
    <scope>NUCLEOTIDE SEQUENCE</scope>
    <source>
        <strain evidence="13">UWPOB_OBS1</strain>
    </source>
</reference>
<dbReference type="InterPro" id="IPR037066">
    <property type="entry name" value="Plug_dom_sf"/>
</dbReference>
<dbReference type="SUPFAM" id="SSF56935">
    <property type="entry name" value="Porins"/>
    <property type="match status" value="1"/>
</dbReference>
<dbReference type="Proteomes" id="UP000664277">
    <property type="component" value="Unassembled WGS sequence"/>
</dbReference>
<dbReference type="PROSITE" id="PS52016">
    <property type="entry name" value="TONB_DEPENDENT_REC_3"/>
    <property type="match status" value="1"/>
</dbReference>
<dbReference type="GO" id="GO:0038023">
    <property type="term" value="F:signaling receptor activity"/>
    <property type="evidence" value="ECO:0007669"/>
    <property type="project" value="InterPro"/>
</dbReference>
<comment type="caution">
    <text evidence="13">The sequence shown here is derived from an EMBL/GenBank/DDBJ whole genome shotgun (WGS) entry which is preliminary data.</text>
</comment>
<evidence type="ECO:0000256" key="7">
    <source>
        <dbReference type="ARBA" id="ARBA00023136"/>
    </source>
</evidence>
<evidence type="ECO:0000256" key="3">
    <source>
        <dbReference type="ARBA" id="ARBA00022448"/>
    </source>
</evidence>
<dbReference type="Gene3D" id="2.170.130.10">
    <property type="entry name" value="TonB-dependent receptor, plug domain"/>
    <property type="match status" value="1"/>
</dbReference>
<keyword evidence="5 9" id="KW-0812">Transmembrane</keyword>